<evidence type="ECO:0000313" key="3">
    <source>
        <dbReference type="Proteomes" id="UP000005204"/>
    </source>
</evidence>
<feature type="region of interest" description="Disordered" evidence="1">
    <location>
        <begin position="71"/>
        <end position="143"/>
    </location>
</feature>
<evidence type="ECO:0000313" key="2">
    <source>
        <dbReference type="EnsemblMetazoa" id="XP_004928195.1"/>
    </source>
</evidence>
<feature type="compositionally biased region" description="Basic and acidic residues" evidence="1">
    <location>
        <begin position="96"/>
        <end position="108"/>
    </location>
</feature>
<feature type="region of interest" description="Disordered" evidence="1">
    <location>
        <begin position="1"/>
        <end position="38"/>
    </location>
</feature>
<keyword evidence="3" id="KW-1185">Reference proteome</keyword>
<accession>A0A8R2AN65</accession>
<reference evidence="3" key="1">
    <citation type="journal article" date="2008" name="Insect Biochem. Mol. Biol.">
        <title>The genome of a lepidopteran model insect, the silkworm Bombyx mori.</title>
        <authorList>
            <consortium name="International Silkworm Genome Consortium"/>
        </authorList>
    </citation>
    <scope>NUCLEOTIDE SEQUENCE [LARGE SCALE GENOMIC DNA]</scope>
    <source>
        <strain evidence="3">p50T</strain>
    </source>
</reference>
<evidence type="ECO:0000256" key="1">
    <source>
        <dbReference type="SAM" id="MobiDB-lite"/>
    </source>
</evidence>
<dbReference type="Proteomes" id="UP000005204">
    <property type="component" value="Unassembled WGS sequence"/>
</dbReference>
<protein>
    <submittedName>
        <fullName evidence="2">Uncharacterized protein</fullName>
    </submittedName>
</protein>
<feature type="compositionally biased region" description="Polar residues" evidence="1">
    <location>
        <begin position="109"/>
        <end position="126"/>
    </location>
</feature>
<feature type="compositionally biased region" description="Low complexity" evidence="1">
    <location>
        <begin position="7"/>
        <end position="20"/>
    </location>
</feature>
<dbReference type="OrthoDB" id="7186541at2759"/>
<name>A0A8R2AN65_BOMMO</name>
<proteinExistence type="predicted"/>
<organism evidence="2 3">
    <name type="scientific">Bombyx mori</name>
    <name type="common">Silk moth</name>
    <dbReference type="NCBI Taxonomy" id="7091"/>
    <lineage>
        <taxon>Eukaryota</taxon>
        <taxon>Metazoa</taxon>
        <taxon>Ecdysozoa</taxon>
        <taxon>Arthropoda</taxon>
        <taxon>Hexapoda</taxon>
        <taxon>Insecta</taxon>
        <taxon>Pterygota</taxon>
        <taxon>Neoptera</taxon>
        <taxon>Endopterygota</taxon>
        <taxon>Lepidoptera</taxon>
        <taxon>Glossata</taxon>
        <taxon>Ditrysia</taxon>
        <taxon>Bombycoidea</taxon>
        <taxon>Bombycidae</taxon>
        <taxon>Bombycinae</taxon>
        <taxon>Bombyx</taxon>
    </lineage>
</organism>
<sequence length="170" mass="19198">MNMTTENNGLQNNSQSSNSHQVHEDESDEGSCSCDHSTTQAQACEIQNIIAMDLCSADDIRQKMKSVLTAKVLKKQTSEPISDFPKKHERSPLNSQKRDGPVEQKVEHSQNAPDSNPNNLITLENEGTSRKRPGRPPKAGCSKKRKIVQKVDFYMGKLSNVVYFKRRYNY</sequence>
<reference evidence="2" key="2">
    <citation type="submission" date="2022-06" db="UniProtKB">
        <authorList>
            <consortium name="EnsemblMetazoa"/>
        </authorList>
    </citation>
    <scope>IDENTIFICATION</scope>
    <source>
        <strain evidence="2">p50T (Dazao)</strain>
    </source>
</reference>
<dbReference type="AlphaFoldDB" id="A0A8R2AN65"/>
<feature type="compositionally biased region" description="Basic residues" evidence="1">
    <location>
        <begin position="130"/>
        <end position="143"/>
    </location>
</feature>
<dbReference type="EnsemblMetazoa" id="XM_004928138.4">
    <property type="protein sequence ID" value="XP_004928195.1"/>
    <property type="gene ID" value="LOC101738578"/>
</dbReference>